<name>A0ABP0YHG8_9ROSI</name>
<keyword evidence="7" id="KW-1133">Transmembrane helix</keyword>
<keyword evidence="4" id="KW-0418">Kinase</keyword>
<keyword evidence="5 6" id="KW-0067">ATP-binding</keyword>
<evidence type="ECO:0000256" key="5">
    <source>
        <dbReference type="ARBA" id="ARBA00022840"/>
    </source>
</evidence>
<dbReference type="EMBL" id="OZ021738">
    <property type="protein sequence ID" value="CAK9319954.1"/>
    <property type="molecule type" value="Genomic_DNA"/>
</dbReference>
<dbReference type="CDD" id="cd14066">
    <property type="entry name" value="STKc_IRAK"/>
    <property type="match status" value="1"/>
</dbReference>
<reference evidence="10 11" key="1">
    <citation type="submission" date="2024-03" db="EMBL/GenBank/DDBJ databases">
        <authorList>
            <person name="Gkanogiannis A."/>
            <person name="Becerra Lopez-Lavalle L."/>
        </authorList>
    </citation>
    <scope>NUCLEOTIDE SEQUENCE [LARGE SCALE GENOMIC DNA]</scope>
</reference>
<evidence type="ECO:0000256" key="4">
    <source>
        <dbReference type="ARBA" id="ARBA00022777"/>
    </source>
</evidence>
<feature type="transmembrane region" description="Helical" evidence="7">
    <location>
        <begin position="278"/>
        <end position="299"/>
    </location>
</feature>
<keyword evidence="3 6" id="KW-0547">Nucleotide-binding</keyword>
<evidence type="ECO:0000256" key="8">
    <source>
        <dbReference type="SAM" id="SignalP"/>
    </source>
</evidence>
<dbReference type="SUPFAM" id="SSF56112">
    <property type="entry name" value="Protein kinase-like (PK-like)"/>
    <property type="match status" value="1"/>
</dbReference>
<dbReference type="InterPro" id="IPR011009">
    <property type="entry name" value="Kinase-like_dom_sf"/>
</dbReference>
<evidence type="ECO:0000256" key="2">
    <source>
        <dbReference type="ARBA" id="ARBA00022679"/>
    </source>
</evidence>
<dbReference type="PANTHER" id="PTHR46008:SF25">
    <property type="entry name" value="PROTEIN KINASE DOMAIN-CONTAINING PROTEIN"/>
    <property type="match status" value="1"/>
</dbReference>
<protein>
    <recommendedName>
        <fullName evidence="9">Protein kinase domain-containing protein</fullName>
    </recommendedName>
</protein>
<evidence type="ECO:0000259" key="9">
    <source>
        <dbReference type="PROSITE" id="PS50011"/>
    </source>
</evidence>
<evidence type="ECO:0000313" key="10">
    <source>
        <dbReference type="EMBL" id="CAK9319954.1"/>
    </source>
</evidence>
<feature type="signal peptide" evidence="8">
    <location>
        <begin position="1"/>
        <end position="23"/>
    </location>
</feature>
<dbReference type="PROSITE" id="PS50011">
    <property type="entry name" value="PROTEIN_KINASE_DOM"/>
    <property type="match status" value="1"/>
</dbReference>
<feature type="binding site" evidence="6">
    <location>
        <position position="374"/>
    </location>
    <ligand>
        <name>ATP</name>
        <dbReference type="ChEBI" id="CHEBI:30616"/>
    </ligand>
</feature>
<dbReference type="PROSITE" id="PS00107">
    <property type="entry name" value="PROTEIN_KINASE_ATP"/>
    <property type="match status" value="1"/>
</dbReference>
<dbReference type="PROSITE" id="PS00108">
    <property type="entry name" value="PROTEIN_KINASE_ST"/>
    <property type="match status" value="1"/>
</dbReference>
<keyword evidence="2" id="KW-0808">Transferase</keyword>
<evidence type="ECO:0000256" key="7">
    <source>
        <dbReference type="SAM" id="Phobius"/>
    </source>
</evidence>
<proteinExistence type="predicted"/>
<keyword evidence="7" id="KW-0812">Transmembrane</keyword>
<dbReference type="InterPro" id="IPR008271">
    <property type="entry name" value="Ser/Thr_kinase_AS"/>
</dbReference>
<keyword evidence="1" id="KW-0723">Serine/threonine-protein kinase</keyword>
<evidence type="ECO:0000256" key="1">
    <source>
        <dbReference type="ARBA" id="ARBA00022527"/>
    </source>
</evidence>
<accession>A0ABP0YHG8</accession>
<feature type="chain" id="PRO_5046498755" description="Protein kinase domain-containing protein" evidence="8">
    <location>
        <begin position="24"/>
        <end position="637"/>
    </location>
</feature>
<evidence type="ECO:0000256" key="6">
    <source>
        <dbReference type="PROSITE-ProRule" id="PRU10141"/>
    </source>
</evidence>
<evidence type="ECO:0000313" key="11">
    <source>
        <dbReference type="Proteomes" id="UP001642487"/>
    </source>
</evidence>
<keyword evidence="8" id="KW-0732">Signal</keyword>
<organism evidence="10 11">
    <name type="scientific">Citrullus colocynthis</name>
    <name type="common">colocynth</name>
    <dbReference type="NCBI Taxonomy" id="252529"/>
    <lineage>
        <taxon>Eukaryota</taxon>
        <taxon>Viridiplantae</taxon>
        <taxon>Streptophyta</taxon>
        <taxon>Embryophyta</taxon>
        <taxon>Tracheophyta</taxon>
        <taxon>Spermatophyta</taxon>
        <taxon>Magnoliopsida</taxon>
        <taxon>eudicotyledons</taxon>
        <taxon>Gunneridae</taxon>
        <taxon>Pentapetalae</taxon>
        <taxon>rosids</taxon>
        <taxon>fabids</taxon>
        <taxon>Cucurbitales</taxon>
        <taxon>Cucurbitaceae</taxon>
        <taxon>Benincaseae</taxon>
        <taxon>Citrullus</taxon>
    </lineage>
</organism>
<dbReference type="Proteomes" id="UP001642487">
    <property type="component" value="Chromosome 4"/>
</dbReference>
<gene>
    <name evidence="10" type="ORF">CITCOLO1_LOCUS11989</name>
</gene>
<evidence type="ECO:0000256" key="3">
    <source>
        <dbReference type="ARBA" id="ARBA00022741"/>
    </source>
</evidence>
<keyword evidence="7" id="KW-0472">Membrane</keyword>
<keyword evidence="11" id="KW-1185">Reference proteome</keyword>
<sequence>METHLPPLFFLLIFLSFFLCCPAKRCPDCGHTPVPYPLSTSPDCGDPLYRVRCAAPELWFESVNGSFYLITSVNPVAQRLIVRPPGLAKNACVSSDFGTSGFWLDTRLPFTISDRNTVLLYNCSVEVLENGWNCAPNSICHDFIRQNPVAMAACKVAPTCCWYTSGGSITASRIRVRKERCSAYECFVNLGSSVSPKKWPEPGVEIQWTPPREPACHVATDCRNWVNSACSPDPANVGQRRCLCKVPFKWDPINGLCSGNNLKIQNKITHKKHKKMPVILGAMAGVFVMVTGGSIMFVISKRRRQIPKGNELSSKQVREVILTANSSGKSARMFTTKEIAKATNNFSKENLLGSGGYGEVFKGNLEDGTSIAVKRAKLGSMKGIDQILNEVRILCQVNHRYLVRLLGCCLELEQPLLIYEYISNGNLFDHLHGNTSSSKWPPLTLSRRLCIAWQTAEGLAYLHTSATPRIYHRDIKSSNILLDEKLNAKVADFGLSRLAITESSHITTGAQGTLGYLDPEYYLNFQLTDKSDVYSFGVVMLELLTSEKAIDFNREEEDVNLVVYIKKIIQEDRLMEVVDPVIKQRASRVEMEIIKALGSLAAACLDEKRQNRPAMKEVADELANIISILNNEVRNID</sequence>
<feature type="domain" description="Protein kinase" evidence="9">
    <location>
        <begin position="346"/>
        <end position="625"/>
    </location>
</feature>
<dbReference type="PANTHER" id="PTHR46008">
    <property type="entry name" value="LEAF RUST 10 DISEASE-RESISTANCE LOCUS RECEPTOR-LIKE PROTEIN KINASE-LIKE 1.4"/>
    <property type="match status" value="1"/>
</dbReference>
<dbReference type="InterPro" id="IPR017441">
    <property type="entry name" value="Protein_kinase_ATP_BS"/>
</dbReference>
<dbReference type="SMART" id="SM00220">
    <property type="entry name" value="S_TKc"/>
    <property type="match status" value="1"/>
</dbReference>
<dbReference type="InterPro" id="IPR000719">
    <property type="entry name" value="Prot_kinase_dom"/>
</dbReference>
<dbReference type="Pfam" id="PF07714">
    <property type="entry name" value="PK_Tyr_Ser-Thr"/>
    <property type="match status" value="1"/>
</dbReference>
<dbReference type="InterPro" id="IPR001245">
    <property type="entry name" value="Ser-Thr/Tyr_kinase_cat_dom"/>
</dbReference>
<dbReference type="Gene3D" id="1.10.510.10">
    <property type="entry name" value="Transferase(Phosphotransferase) domain 1"/>
    <property type="match status" value="1"/>
</dbReference>
<dbReference type="Gene3D" id="3.30.200.20">
    <property type="entry name" value="Phosphorylase Kinase, domain 1"/>
    <property type="match status" value="1"/>
</dbReference>